<name>A0A7R8MJU6_9CAUD</name>
<accession>A0A7R8MJU6</accession>
<keyword evidence="2" id="KW-1185">Reference proteome</keyword>
<sequence length="124" mass="13875">MKNTRTKGCHHLTTKEELFSQSNELLMHAFVETGLRKGKKVVILADKNIREWMEAAKLMSFILPDVTLKAMPIDRKGAINFGRGMTDLHVLIVSTRPSALIKDLIMSAAVCFNANILVVHTDPM</sequence>
<gene>
    <name evidence="1" type="ORF">LLCLJKAH_00272</name>
</gene>
<organism evidence="1 2">
    <name type="scientific">Klebsiella phage vB_KvM-Eowyn</name>
    <dbReference type="NCBI Taxonomy" id="2762819"/>
    <lineage>
        <taxon>Viruses</taxon>
        <taxon>Duplodnaviria</taxon>
        <taxon>Heunggongvirae</taxon>
        <taxon>Uroviricota</taxon>
        <taxon>Caudoviricetes</taxon>
        <taxon>Chimalliviridae</taxon>
        <taxon>Eowynvirus</taxon>
        <taxon>Eowynvirus eowyn</taxon>
    </lineage>
</organism>
<proteinExistence type="predicted"/>
<dbReference type="Proteomes" id="UP000596247">
    <property type="component" value="Chromosome"/>
</dbReference>
<evidence type="ECO:0000313" key="2">
    <source>
        <dbReference type="Proteomes" id="UP000596247"/>
    </source>
</evidence>
<reference evidence="1 2" key="1">
    <citation type="submission" date="2020-09" db="EMBL/GenBank/DDBJ databases">
        <authorList>
            <person name="Jameson E."/>
        </authorList>
    </citation>
    <scope>NUCLEOTIDE SEQUENCE [LARGE SCALE GENOMIC DNA]</scope>
</reference>
<dbReference type="EMBL" id="LR881104">
    <property type="protein sequence ID" value="CAD5236261.1"/>
    <property type="molecule type" value="Genomic_DNA"/>
</dbReference>
<protein>
    <submittedName>
        <fullName evidence="1">Uncharacterized protein</fullName>
    </submittedName>
</protein>
<evidence type="ECO:0000313" key="1">
    <source>
        <dbReference type="EMBL" id="CAD5236261.1"/>
    </source>
</evidence>